<reference evidence="12" key="1">
    <citation type="submission" date="2021-06" db="EMBL/GenBank/DDBJ databases">
        <authorList>
            <person name="Kallberg Y."/>
            <person name="Tangrot J."/>
            <person name="Rosling A."/>
        </authorList>
    </citation>
    <scope>NUCLEOTIDE SEQUENCE</scope>
    <source>
        <strain evidence="12">MT106</strain>
    </source>
</reference>
<dbReference type="Pfam" id="PF13967">
    <property type="entry name" value="RSN1_TM"/>
    <property type="match status" value="1"/>
</dbReference>
<dbReference type="GO" id="GO:0005227">
    <property type="term" value="F:calcium-activated cation channel activity"/>
    <property type="evidence" value="ECO:0007669"/>
    <property type="project" value="InterPro"/>
</dbReference>
<dbReference type="InterPro" id="IPR027815">
    <property type="entry name" value="CSC1/OSCA1-like_cyt"/>
</dbReference>
<evidence type="ECO:0000313" key="13">
    <source>
        <dbReference type="Proteomes" id="UP000789831"/>
    </source>
</evidence>
<dbReference type="InterPro" id="IPR003864">
    <property type="entry name" value="CSC1/OSCA1-like_7TM"/>
</dbReference>
<feature type="transmembrane region" description="Helical" evidence="7">
    <location>
        <begin position="369"/>
        <end position="388"/>
    </location>
</feature>
<feature type="domain" description="10TM putative phosphate transporter extracellular tail" evidence="9">
    <location>
        <begin position="680"/>
        <end position="740"/>
    </location>
</feature>
<dbReference type="PANTHER" id="PTHR13018:SF139">
    <property type="entry name" value="PHOSPHATE METABOLISM PROTEIN 7"/>
    <property type="match status" value="1"/>
</dbReference>
<dbReference type="Pfam" id="PF12621">
    <property type="entry name" value="PHM7_ext"/>
    <property type="match status" value="1"/>
</dbReference>
<feature type="transmembrane region" description="Helical" evidence="7">
    <location>
        <begin position="394"/>
        <end position="413"/>
    </location>
</feature>
<proteinExistence type="inferred from homology"/>
<protein>
    <submittedName>
        <fullName evidence="12">10344_t:CDS:1</fullName>
    </submittedName>
</protein>
<comment type="similarity">
    <text evidence="2">Belongs to the CSC1 (TC 1.A.17) family.</text>
</comment>
<evidence type="ECO:0000256" key="3">
    <source>
        <dbReference type="ARBA" id="ARBA00022448"/>
    </source>
</evidence>
<gene>
    <name evidence="12" type="ORF">AGERDE_LOCUS3836</name>
</gene>
<dbReference type="OrthoDB" id="1076608at2759"/>
<evidence type="ECO:0000256" key="4">
    <source>
        <dbReference type="ARBA" id="ARBA00022692"/>
    </source>
</evidence>
<dbReference type="InterPro" id="IPR032880">
    <property type="entry name" value="CSC1/OSCA1-like_N"/>
</dbReference>
<keyword evidence="5 7" id="KW-1133">Transmembrane helix</keyword>
<evidence type="ECO:0000259" key="9">
    <source>
        <dbReference type="Pfam" id="PF12621"/>
    </source>
</evidence>
<accession>A0A9N8ZG21</accession>
<feature type="transmembrane region" description="Helical" evidence="7">
    <location>
        <begin position="583"/>
        <end position="601"/>
    </location>
</feature>
<dbReference type="Proteomes" id="UP000789831">
    <property type="component" value="Unassembled WGS sequence"/>
</dbReference>
<evidence type="ECO:0000256" key="7">
    <source>
        <dbReference type="SAM" id="Phobius"/>
    </source>
</evidence>
<feature type="domain" description="CSC1/OSCA1-like cytosolic" evidence="11">
    <location>
        <begin position="188"/>
        <end position="356"/>
    </location>
</feature>
<keyword evidence="3" id="KW-0813">Transport</keyword>
<feature type="domain" description="CSC1/OSCA1-like N-terminal transmembrane" evidence="10">
    <location>
        <begin position="19"/>
        <end position="164"/>
    </location>
</feature>
<organism evidence="12 13">
    <name type="scientific">Ambispora gerdemannii</name>
    <dbReference type="NCBI Taxonomy" id="144530"/>
    <lineage>
        <taxon>Eukaryota</taxon>
        <taxon>Fungi</taxon>
        <taxon>Fungi incertae sedis</taxon>
        <taxon>Mucoromycota</taxon>
        <taxon>Glomeromycotina</taxon>
        <taxon>Glomeromycetes</taxon>
        <taxon>Archaeosporales</taxon>
        <taxon>Ambisporaceae</taxon>
        <taxon>Ambispora</taxon>
    </lineage>
</organism>
<evidence type="ECO:0000313" key="12">
    <source>
        <dbReference type="EMBL" id="CAG8492683.1"/>
    </source>
</evidence>
<dbReference type="InterPro" id="IPR022257">
    <property type="entry name" value="PHM7_ext"/>
</dbReference>
<dbReference type="Pfam" id="PF14703">
    <property type="entry name" value="PHM7_cyt"/>
    <property type="match status" value="1"/>
</dbReference>
<keyword evidence="6 7" id="KW-0472">Membrane</keyword>
<evidence type="ECO:0000256" key="6">
    <source>
        <dbReference type="ARBA" id="ARBA00023136"/>
    </source>
</evidence>
<feature type="transmembrane region" description="Helical" evidence="7">
    <location>
        <begin position="607"/>
        <end position="625"/>
    </location>
</feature>
<name>A0A9N8ZG21_9GLOM</name>
<sequence>MTDNTAEKQKQTDSATTTLVSSIVFNGAITASMLIIFGIARRWDKKVYQPRTYLVPERRRSPALPSGFFGWLSVLKTTNEEIIQRAGLDAYMFLRFFRVFARLFAVFTIIGCAILIPLNAYQQGDELGIDKFTIGNIQTTDRLWAHLILTYLFSAATIYTLYQEYKNFAKLRQEYFTRPENRESAKATTILVMGIPRELYNKESLKAIFDLFPGGVKDVLLNSDPKDLPKLVEEREKLVTNFEVTATTLMVNYLNHIKKSGGDIENAGQVPKSLRPQHRPLKVTMVGQKVDSLDTYRAEIKSLNEKITKQQNDTTKHAPMHSAFIRFNTQIGAQLASTATIPRLLEIAPNDVIWENLNFSTTQRMIRKAISTLVFCGLVLVWATPGIIQGVLPAVGLAILMAVLPIILRRIVSYTTVAISLMSKYFFFLIVHVLLITSFATGISSGLADLIENPTSAANILASNLPLASTFFITYVLLTLSGAALQLCQIGPLVLNFVFKKFLAKTPRQIWALEKTMASIDWGTTFPPHILIACIGLVYSTVAPLILPFVTMHFSLYYLAYLYNFLYVFEQPAESGGLAFKKAVYHVYTGLFIFQLTITGLMFLNTAFIQGVLAVILVAITFAVMTGTRSLFLHNPLVEFLPVDLAGVIDRRRKVIIDQTEAKPLLGKHHKDDNESYEANISQETNTRNLEEHAFLHPAFIAKQPVIWLANDSTGIGAEEVSECLRDEVQASTEGASLDVTTGRVHVDKNGLPEDRDYYKQSKEE</sequence>
<feature type="transmembrane region" description="Helical" evidence="7">
    <location>
        <begin position="471"/>
        <end position="499"/>
    </location>
</feature>
<dbReference type="InterPro" id="IPR045122">
    <property type="entry name" value="Csc1-like"/>
</dbReference>
<feature type="transmembrane region" description="Helical" evidence="7">
    <location>
        <begin position="143"/>
        <end position="162"/>
    </location>
</feature>
<keyword evidence="4 7" id="KW-0812">Transmembrane</keyword>
<comment type="subcellular location">
    <subcellularLocation>
        <location evidence="1">Membrane</location>
        <topology evidence="1">Multi-pass membrane protein</topology>
    </subcellularLocation>
</comment>
<dbReference type="GO" id="GO:0005886">
    <property type="term" value="C:plasma membrane"/>
    <property type="evidence" value="ECO:0007669"/>
    <property type="project" value="TreeGrafter"/>
</dbReference>
<feature type="transmembrane region" description="Helical" evidence="7">
    <location>
        <begin position="20"/>
        <end position="40"/>
    </location>
</feature>
<dbReference type="EMBL" id="CAJVPL010000402">
    <property type="protein sequence ID" value="CAG8492683.1"/>
    <property type="molecule type" value="Genomic_DNA"/>
</dbReference>
<dbReference type="Pfam" id="PF02714">
    <property type="entry name" value="RSN1_7TM"/>
    <property type="match status" value="1"/>
</dbReference>
<evidence type="ECO:0000256" key="1">
    <source>
        <dbReference type="ARBA" id="ARBA00004141"/>
    </source>
</evidence>
<evidence type="ECO:0000256" key="5">
    <source>
        <dbReference type="ARBA" id="ARBA00022989"/>
    </source>
</evidence>
<feature type="transmembrane region" description="Helical" evidence="7">
    <location>
        <begin position="99"/>
        <end position="118"/>
    </location>
</feature>
<comment type="caution">
    <text evidence="12">The sequence shown here is derived from an EMBL/GenBank/DDBJ whole genome shotgun (WGS) entry which is preliminary data.</text>
</comment>
<evidence type="ECO:0000259" key="11">
    <source>
        <dbReference type="Pfam" id="PF14703"/>
    </source>
</evidence>
<keyword evidence="13" id="KW-1185">Reference proteome</keyword>
<feature type="domain" description="CSC1/OSCA1-like 7TM region" evidence="8">
    <location>
        <begin position="381"/>
        <end position="602"/>
    </location>
</feature>
<dbReference type="PANTHER" id="PTHR13018">
    <property type="entry name" value="PROBABLE MEMBRANE PROTEIN DUF221-RELATED"/>
    <property type="match status" value="1"/>
</dbReference>
<evidence type="ECO:0000256" key="2">
    <source>
        <dbReference type="ARBA" id="ARBA00007779"/>
    </source>
</evidence>
<feature type="transmembrane region" description="Helical" evidence="7">
    <location>
        <begin position="425"/>
        <end position="451"/>
    </location>
</feature>
<evidence type="ECO:0000259" key="10">
    <source>
        <dbReference type="Pfam" id="PF13967"/>
    </source>
</evidence>
<dbReference type="AlphaFoldDB" id="A0A9N8ZG21"/>
<evidence type="ECO:0000259" key="8">
    <source>
        <dbReference type="Pfam" id="PF02714"/>
    </source>
</evidence>